<organism evidence="1 2">
    <name type="scientific">Loktanella fryxellensis</name>
    <dbReference type="NCBI Taxonomy" id="245187"/>
    <lineage>
        <taxon>Bacteria</taxon>
        <taxon>Pseudomonadati</taxon>
        <taxon>Pseudomonadota</taxon>
        <taxon>Alphaproteobacteria</taxon>
        <taxon>Rhodobacterales</taxon>
        <taxon>Roseobacteraceae</taxon>
        <taxon>Loktanella</taxon>
    </lineage>
</organism>
<dbReference type="OrthoDB" id="9856995at2"/>
<protein>
    <submittedName>
        <fullName evidence="1">Uncharacterized protein</fullName>
    </submittedName>
</protein>
<name>A0A1H8HJ12_9RHOB</name>
<reference evidence="1 2" key="1">
    <citation type="submission" date="2016-10" db="EMBL/GenBank/DDBJ databases">
        <authorList>
            <person name="de Groot N.N."/>
        </authorList>
    </citation>
    <scope>NUCLEOTIDE SEQUENCE [LARGE SCALE GENOMIC DNA]</scope>
    <source>
        <strain evidence="1 2">DSM 16213</strain>
    </source>
</reference>
<keyword evidence="2" id="KW-1185">Reference proteome</keyword>
<sequence length="131" mass="13324">MTKPMTMLDVARCDAQDLHKKISANIAKAEHATWADVTAIQAEIATLVSKMQALAADQAGDVKAGIGAAIAKLEAAGHVVEDKAGAAKDGVRRANAAMLDSTHKATQSLSAAVAAGRTRLALAIAPKAVTA</sequence>
<dbReference type="EMBL" id="FOCI01000021">
    <property type="protein sequence ID" value="SEN55508.1"/>
    <property type="molecule type" value="Genomic_DNA"/>
</dbReference>
<evidence type="ECO:0000313" key="2">
    <source>
        <dbReference type="Proteomes" id="UP000199585"/>
    </source>
</evidence>
<evidence type="ECO:0000313" key="1">
    <source>
        <dbReference type="EMBL" id="SEN55508.1"/>
    </source>
</evidence>
<accession>A0A1H8HJ12</accession>
<dbReference type="RefSeq" id="WP_089904675.1">
    <property type="nucleotide sequence ID" value="NZ_FOCI01000021.1"/>
</dbReference>
<dbReference type="Proteomes" id="UP000199585">
    <property type="component" value="Unassembled WGS sequence"/>
</dbReference>
<dbReference type="AlphaFoldDB" id="A0A1H8HJ12"/>
<dbReference type="STRING" id="245187.SAMN04488003_1216"/>
<gene>
    <name evidence="1" type="ORF">SAMN04488003_1216</name>
</gene>
<proteinExistence type="predicted"/>